<evidence type="ECO:0000313" key="3">
    <source>
        <dbReference type="Proteomes" id="UP000094527"/>
    </source>
</evidence>
<gene>
    <name evidence="2" type="ORF">Ocin01_18175</name>
</gene>
<dbReference type="EMBL" id="LJIJ01003505">
    <property type="protein sequence ID" value="ODM88506.1"/>
    <property type="molecule type" value="Genomic_DNA"/>
</dbReference>
<feature type="chain" id="PRO_5008903520" evidence="1">
    <location>
        <begin position="18"/>
        <end position="48"/>
    </location>
</feature>
<comment type="caution">
    <text evidence="2">The sequence shown here is derived from an EMBL/GenBank/DDBJ whole genome shotgun (WGS) entry which is preliminary data.</text>
</comment>
<proteinExistence type="predicted"/>
<dbReference type="Proteomes" id="UP000094527">
    <property type="component" value="Unassembled WGS sequence"/>
</dbReference>
<evidence type="ECO:0000313" key="2">
    <source>
        <dbReference type="EMBL" id="ODM88506.1"/>
    </source>
</evidence>
<feature type="signal peptide" evidence="1">
    <location>
        <begin position="1"/>
        <end position="17"/>
    </location>
</feature>
<keyword evidence="1" id="KW-0732">Signal</keyword>
<organism evidence="2 3">
    <name type="scientific">Orchesella cincta</name>
    <name type="common">Springtail</name>
    <name type="synonym">Podura cincta</name>
    <dbReference type="NCBI Taxonomy" id="48709"/>
    <lineage>
        <taxon>Eukaryota</taxon>
        <taxon>Metazoa</taxon>
        <taxon>Ecdysozoa</taxon>
        <taxon>Arthropoda</taxon>
        <taxon>Hexapoda</taxon>
        <taxon>Collembola</taxon>
        <taxon>Entomobryomorpha</taxon>
        <taxon>Entomobryoidea</taxon>
        <taxon>Orchesellidae</taxon>
        <taxon>Orchesellinae</taxon>
        <taxon>Orchesella</taxon>
    </lineage>
</organism>
<accession>A0A1D2M6B5</accession>
<protein>
    <submittedName>
        <fullName evidence="2">Uncharacterized protein</fullName>
    </submittedName>
</protein>
<dbReference type="AlphaFoldDB" id="A0A1D2M6B5"/>
<keyword evidence="3" id="KW-1185">Reference proteome</keyword>
<name>A0A1D2M6B5_ORCCI</name>
<evidence type="ECO:0000256" key="1">
    <source>
        <dbReference type="SAM" id="SignalP"/>
    </source>
</evidence>
<reference evidence="2 3" key="1">
    <citation type="journal article" date="2016" name="Genome Biol. Evol.">
        <title>Gene Family Evolution Reflects Adaptation to Soil Environmental Stressors in the Genome of the Collembolan Orchesella cincta.</title>
        <authorList>
            <person name="Faddeeva-Vakhrusheva A."/>
            <person name="Derks M.F."/>
            <person name="Anvar S.Y."/>
            <person name="Agamennone V."/>
            <person name="Suring W."/>
            <person name="Smit S."/>
            <person name="van Straalen N.M."/>
            <person name="Roelofs D."/>
        </authorList>
    </citation>
    <scope>NUCLEOTIDE SEQUENCE [LARGE SCALE GENOMIC DNA]</scope>
    <source>
        <tissue evidence="2">Mixed pool</tissue>
    </source>
</reference>
<sequence>MRLSAIMVFGCFAATAAVDKSTDLGMKMVVDAYESVCWYEYLKHSQNG</sequence>